<organism evidence="1 2">
    <name type="scientific">Atopobium deltae</name>
    <dbReference type="NCBI Taxonomy" id="1393034"/>
    <lineage>
        <taxon>Bacteria</taxon>
        <taxon>Bacillati</taxon>
        <taxon>Actinomycetota</taxon>
        <taxon>Coriobacteriia</taxon>
        <taxon>Coriobacteriales</taxon>
        <taxon>Atopobiaceae</taxon>
        <taxon>Atopobium</taxon>
    </lineage>
</organism>
<sequence>MPYCVPVKSNGKPVLRATQITIRTISKDYVGIYPASTLHLF</sequence>
<keyword evidence="2" id="KW-1185">Reference proteome</keyword>
<evidence type="ECO:0000313" key="2">
    <source>
        <dbReference type="Proteomes" id="UP000070675"/>
    </source>
</evidence>
<comment type="caution">
    <text evidence="1">The sequence shown here is derived from an EMBL/GenBank/DDBJ whole genome shotgun (WGS) entry which is preliminary data.</text>
</comment>
<gene>
    <name evidence="1" type="ORF">HMPREF3192_00507</name>
</gene>
<reference evidence="2" key="1">
    <citation type="submission" date="2016-01" db="EMBL/GenBank/DDBJ databases">
        <authorList>
            <person name="Mitreva M."/>
            <person name="Pepin K.H."/>
            <person name="Mihindukulasuriya K.A."/>
            <person name="Fulton R."/>
            <person name="Fronick C."/>
            <person name="O'Laughlin M."/>
            <person name="Miner T."/>
            <person name="Herter B."/>
            <person name="Rosa B.A."/>
            <person name="Cordes M."/>
            <person name="Tomlinson C."/>
            <person name="Wollam A."/>
            <person name="Palsikar V.B."/>
            <person name="Mardis E.R."/>
            <person name="Wilson R.K."/>
        </authorList>
    </citation>
    <scope>NUCLEOTIDE SEQUENCE [LARGE SCALE GENOMIC DNA]</scope>
    <source>
        <strain evidence="2">DNF00019</strain>
    </source>
</reference>
<dbReference type="STRING" id="1393034.HMPREF3192_00507"/>
<name>A0A133XW23_9ACTN</name>
<dbReference type="Proteomes" id="UP000070675">
    <property type="component" value="Unassembled WGS sequence"/>
</dbReference>
<dbReference type="EMBL" id="LSCR01000006">
    <property type="protein sequence ID" value="KXB35142.1"/>
    <property type="molecule type" value="Genomic_DNA"/>
</dbReference>
<dbReference type="PATRIC" id="fig|1393034.3.peg.489"/>
<protein>
    <submittedName>
        <fullName evidence="1">Uncharacterized protein</fullName>
    </submittedName>
</protein>
<proteinExistence type="predicted"/>
<accession>A0A133XW23</accession>
<dbReference type="AlphaFoldDB" id="A0A133XW23"/>
<evidence type="ECO:0000313" key="1">
    <source>
        <dbReference type="EMBL" id="KXB35142.1"/>
    </source>
</evidence>